<dbReference type="Proteomes" id="UP000548632">
    <property type="component" value="Unassembled WGS sequence"/>
</dbReference>
<comment type="similarity">
    <text evidence="2">Belongs to the HesA/MoeB/ThiF family.</text>
</comment>
<evidence type="ECO:0000256" key="9">
    <source>
        <dbReference type="ARBA" id="ARBA00066884"/>
    </source>
</evidence>
<dbReference type="PANTHER" id="PTHR10953:SF194">
    <property type="entry name" value="MOLYBDOPTERIN-SYNTHASE ADENYLYLTRANSFERASE"/>
    <property type="match status" value="1"/>
</dbReference>
<dbReference type="NCBIfam" id="NF004281">
    <property type="entry name" value="PRK05690.1"/>
    <property type="match status" value="1"/>
</dbReference>
<keyword evidence="4" id="KW-0547">Nucleotide-binding</keyword>
<evidence type="ECO:0000256" key="7">
    <source>
        <dbReference type="ARBA" id="ARBA00055169"/>
    </source>
</evidence>
<gene>
    <name evidence="15" type="primary">moeB</name>
    <name evidence="15" type="ORF">HUK38_05675</name>
</gene>
<keyword evidence="16" id="KW-1185">Reference proteome</keyword>
<dbReference type="InterPro" id="IPR035985">
    <property type="entry name" value="Ubiquitin-activating_enz"/>
</dbReference>
<dbReference type="AlphaFoldDB" id="A0A839H8I4"/>
<evidence type="ECO:0000256" key="1">
    <source>
        <dbReference type="ARBA" id="ARBA00005046"/>
    </source>
</evidence>
<dbReference type="FunFam" id="3.40.50.720:FF:000033">
    <property type="entry name" value="Adenylyltransferase and sulfurtransferase MOCS3"/>
    <property type="match status" value="1"/>
</dbReference>
<comment type="pathway">
    <text evidence="1">Cofactor biosynthesis; molybdopterin biosynthesis.</text>
</comment>
<comment type="subunit">
    <text evidence="8">Homodimer. Forms a stable heterotetrameric complex of 2 MoeB and 2 MoaD during adenylation of MoaD.</text>
</comment>
<evidence type="ECO:0000256" key="6">
    <source>
        <dbReference type="ARBA" id="ARBA00052218"/>
    </source>
</evidence>
<proteinExistence type="inferred from homology"/>
<keyword evidence="15" id="KW-0548">Nucleotidyltransferase</keyword>
<protein>
    <recommendedName>
        <fullName evidence="10">Molybdopterin-synthase adenylyltransferase</fullName>
        <ecNumber evidence="9">2.7.7.80</ecNumber>
    </recommendedName>
    <alternativeName>
        <fullName evidence="13">MoaD protein adenylase</fullName>
    </alternativeName>
    <alternativeName>
        <fullName evidence="11">Molybdopterin-converting factor subunit 1 adenylase</fullName>
    </alternativeName>
    <alternativeName>
        <fullName evidence="12">Sulfur carrier protein MoaD adenylyltransferase</fullName>
    </alternativeName>
</protein>
<dbReference type="CDD" id="cd00757">
    <property type="entry name" value="ThiF_MoeB_HesA_family"/>
    <property type="match status" value="1"/>
</dbReference>
<comment type="caution">
    <text evidence="15">The sequence shown here is derived from an EMBL/GenBank/DDBJ whole genome shotgun (WGS) entry which is preliminary data.</text>
</comment>
<dbReference type="Pfam" id="PF00899">
    <property type="entry name" value="ThiF"/>
    <property type="match status" value="1"/>
</dbReference>
<sequence>MNDEQLLRYSRHVLLPNFGVEAQAQLTQARVLIIGLGGLGSPIALYLAAAGVGELILADGDCVELSNLQRQIIHHTATLGQLKVESAAQQIWLLNPDVQLTLIPAHLDAPQLNTLIAGVDLVMDASDNFTTRFAINRACYAAAVPLVSGAIIRYEGQVTAFNGQPGGPCYQCLYSEDPAVDLIDNTCTANGVFAPAVGVIGSLQASEAIKILTGIGAPLYGQLLLFDALHTEWRRVRLIADPACPICQAR</sequence>
<evidence type="ECO:0000313" key="16">
    <source>
        <dbReference type="Proteomes" id="UP000548632"/>
    </source>
</evidence>
<name>A0A839H8I4_9GAMM</name>
<keyword evidence="5" id="KW-0067">ATP-binding</keyword>
<feature type="domain" description="THIF-type NAD/FAD binding fold" evidence="14">
    <location>
        <begin position="9"/>
        <end position="245"/>
    </location>
</feature>
<evidence type="ECO:0000256" key="12">
    <source>
        <dbReference type="ARBA" id="ARBA00075328"/>
    </source>
</evidence>
<dbReference type="GO" id="GO:0061605">
    <property type="term" value="F:molybdopterin-synthase adenylyltransferase activity"/>
    <property type="evidence" value="ECO:0007669"/>
    <property type="project" value="UniProtKB-EC"/>
</dbReference>
<dbReference type="GO" id="GO:0004792">
    <property type="term" value="F:thiosulfate-cyanide sulfurtransferase activity"/>
    <property type="evidence" value="ECO:0007669"/>
    <property type="project" value="TreeGrafter"/>
</dbReference>
<dbReference type="GO" id="GO:0005829">
    <property type="term" value="C:cytosol"/>
    <property type="evidence" value="ECO:0007669"/>
    <property type="project" value="TreeGrafter"/>
</dbReference>
<organism evidence="15 16">
    <name type="scientific">Thiospirillum jenense</name>
    <dbReference type="NCBI Taxonomy" id="1653858"/>
    <lineage>
        <taxon>Bacteria</taxon>
        <taxon>Pseudomonadati</taxon>
        <taxon>Pseudomonadota</taxon>
        <taxon>Gammaproteobacteria</taxon>
        <taxon>Chromatiales</taxon>
        <taxon>Chromatiaceae</taxon>
        <taxon>Thiospirillum</taxon>
    </lineage>
</organism>
<dbReference type="Gene3D" id="3.40.50.720">
    <property type="entry name" value="NAD(P)-binding Rossmann-like Domain"/>
    <property type="match status" value="1"/>
</dbReference>
<evidence type="ECO:0000256" key="8">
    <source>
        <dbReference type="ARBA" id="ARBA00063809"/>
    </source>
</evidence>
<dbReference type="PANTHER" id="PTHR10953">
    <property type="entry name" value="UBIQUITIN-ACTIVATING ENZYME E1"/>
    <property type="match status" value="1"/>
</dbReference>
<reference evidence="15 16" key="1">
    <citation type="journal article" date="2020" name="Arch. Microbiol.">
        <title>The genome sequence of the giant phototrophic gammaproteobacterium Thiospirillum jenense gives insight into its physiological properties and phylogenetic relationships.</title>
        <authorList>
            <person name="Imhoff J.F."/>
            <person name="Meyer T.E."/>
            <person name="Kyndt J.A."/>
        </authorList>
    </citation>
    <scope>NUCLEOTIDE SEQUENCE [LARGE SCALE GENOMIC DNA]</scope>
    <source>
        <strain evidence="15 16">DSM 216</strain>
    </source>
</reference>
<evidence type="ECO:0000256" key="10">
    <source>
        <dbReference type="ARBA" id="ARBA00073635"/>
    </source>
</evidence>
<evidence type="ECO:0000313" key="15">
    <source>
        <dbReference type="EMBL" id="MBB1125723.1"/>
    </source>
</evidence>
<accession>A0A839H8I4</accession>
<dbReference type="InterPro" id="IPR000594">
    <property type="entry name" value="ThiF_NAD_FAD-bd"/>
</dbReference>
<evidence type="ECO:0000256" key="4">
    <source>
        <dbReference type="ARBA" id="ARBA00022741"/>
    </source>
</evidence>
<dbReference type="SUPFAM" id="SSF69572">
    <property type="entry name" value="Activating enzymes of the ubiquitin-like proteins"/>
    <property type="match status" value="1"/>
</dbReference>
<evidence type="ECO:0000256" key="2">
    <source>
        <dbReference type="ARBA" id="ARBA00009919"/>
    </source>
</evidence>
<comment type="function">
    <text evidence="7">Catalyzes the adenylation by ATP of the carboxyl group of the C-terminal glycine of sulfur carrier protein MoaD.</text>
</comment>
<dbReference type="GO" id="GO:0008146">
    <property type="term" value="F:sulfotransferase activity"/>
    <property type="evidence" value="ECO:0007669"/>
    <property type="project" value="TreeGrafter"/>
</dbReference>
<dbReference type="GO" id="GO:0008641">
    <property type="term" value="F:ubiquitin-like modifier activating enzyme activity"/>
    <property type="evidence" value="ECO:0007669"/>
    <property type="project" value="InterPro"/>
</dbReference>
<evidence type="ECO:0000259" key="14">
    <source>
        <dbReference type="Pfam" id="PF00899"/>
    </source>
</evidence>
<dbReference type="GO" id="GO:0005524">
    <property type="term" value="F:ATP binding"/>
    <property type="evidence" value="ECO:0007669"/>
    <property type="project" value="UniProtKB-KW"/>
</dbReference>
<dbReference type="InterPro" id="IPR045886">
    <property type="entry name" value="ThiF/MoeB/HesA"/>
</dbReference>
<dbReference type="EMBL" id="JABVCQ010000009">
    <property type="protein sequence ID" value="MBB1125723.1"/>
    <property type="molecule type" value="Genomic_DNA"/>
</dbReference>
<keyword evidence="3 15" id="KW-0808">Transferase</keyword>
<comment type="catalytic activity">
    <reaction evidence="6">
        <text>[molybdopterin-synthase sulfur-carrier protein]-C-terminal Gly-Gly + ATP + H(+) = [molybdopterin-synthase sulfur-carrier protein]-C-terminal Gly-Gly-AMP + diphosphate</text>
        <dbReference type="Rhea" id="RHEA:43616"/>
        <dbReference type="Rhea" id="RHEA-COMP:12159"/>
        <dbReference type="Rhea" id="RHEA-COMP:12202"/>
        <dbReference type="ChEBI" id="CHEBI:15378"/>
        <dbReference type="ChEBI" id="CHEBI:30616"/>
        <dbReference type="ChEBI" id="CHEBI:33019"/>
        <dbReference type="ChEBI" id="CHEBI:90618"/>
        <dbReference type="ChEBI" id="CHEBI:90778"/>
        <dbReference type="EC" id="2.7.7.80"/>
    </reaction>
</comment>
<evidence type="ECO:0000256" key="11">
    <source>
        <dbReference type="ARBA" id="ARBA00075110"/>
    </source>
</evidence>
<evidence type="ECO:0000256" key="13">
    <source>
        <dbReference type="ARBA" id="ARBA00078531"/>
    </source>
</evidence>
<evidence type="ECO:0000256" key="5">
    <source>
        <dbReference type="ARBA" id="ARBA00022840"/>
    </source>
</evidence>
<dbReference type="EC" id="2.7.7.80" evidence="9"/>
<evidence type="ECO:0000256" key="3">
    <source>
        <dbReference type="ARBA" id="ARBA00022679"/>
    </source>
</evidence>
<dbReference type="RefSeq" id="WP_182583340.1">
    <property type="nucleotide sequence ID" value="NZ_JABVCQ010000009.1"/>
</dbReference>